<feature type="modified residue" description="Phosphohistidine" evidence="2">
    <location>
        <position position="52"/>
    </location>
</feature>
<dbReference type="Proteomes" id="UP000324065">
    <property type="component" value="Unassembled WGS sequence"/>
</dbReference>
<evidence type="ECO:0000313" key="5">
    <source>
        <dbReference type="Proteomes" id="UP000324065"/>
    </source>
</evidence>
<reference evidence="4 5" key="1">
    <citation type="submission" date="2019-09" db="EMBL/GenBank/DDBJ databases">
        <title>Genome sequence of Roseospira marina, one of the more divergent members of the non-sulfur purple photosynthetic bacterial family, the Rhodospirillaceae.</title>
        <authorList>
            <person name="Meyer T."/>
            <person name="Kyndt J."/>
        </authorList>
    </citation>
    <scope>NUCLEOTIDE SEQUENCE [LARGE SCALE GENOMIC DNA]</scope>
    <source>
        <strain evidence="4 5">DSM 15113</strain>
    </source>
</reference>
<dbReference type="Gene3D" id="1.20.120.160">
    <property type="entry name" value="HPT domain"/>
    <property type="match status" value="1"/>
</dbReference>
<dbReference type="GO" id="GO:0004672">
    <property type="term" value="F:protein kinase activity"/>
    <property type="evidence" value="ECO:0007669"/>
    <property type="project" value="UniProtKB-ARBA"/>
</dbReference>
<dbReference type="InterPro" id="IPR008207">
    <property type="entry name" value="Sig_transdc_His_kin_Hpt_dom"/>
</dbReference>
<gene>
    <name evidence="4" type="ORF">F1188_06130</name>
</gene>
<dbReference type="EMBL" id="VWPJ01000004">
    <property type="protein sequence ID" value="KAA5606443.1"/>
    <property type="molecule type" value="Genomic_DNA"/>
</dbReference>
<feature type="domain" description="HPt" evidence="3">
    <location>
        <begin position="1"/>
        <end position="112"/>
    </location>
</feature>
<name>A0A5M6IDX3_9PROT</name>
<dbReference type="InterPro" id="IPR036641">
    <property type="entry name" value="HPT_dom_sf"/>
</dbReference>
<dbReference type="RefSeq" id="WP_150061512.1">
    <property type="nucleotide sequence ID" value="NZ_JACHII010000006.1"/>
</dbReference>
<protein>
    <recommendedName>
        <fullName evidence="3">HPt domain-containing protein</fullName>
    </recommendedName>
</protein>
<dbReference type="GO" id="GO:0000160">
    <property type="term" value="P:phosphorelay signal transduction system"/>
    <property type="evidence" value="ECO:0007669"/>
    <property type="project" value="UniProtKB-KW"/>
</dbReference>
<organism evidence="4 5">
    <name type="scientific">Roseospira marina</name>
    <dbReference type="NCBI Taxonomy" id="140057"/>
    <lineage>
        <taxon>Bacteria</taxon>
        <taxon>Pseudomonadati</taxon>
        <taxon>Pseudomonadota</taxon>
        <taxon>Alphaproteobacteria</taxon>
        <taxon>Rhodospirillales</taxon>
        <taxon>Rhodospirillaceae</taxon>
        <taxon>Roseospira</taxon>
    </lineage>
</organism>
<sequence length="112" mass="11616">MDDDDDLLAEFQREFADRLDQDGAAIAMLRHSLGGAPDPAAPAWVALASIAHRLTGRGQTLGHETISTVARRVETLANGTAPEGLADAATLDPAVQTLLNAMAAVSAEIRGA</sequence>
<comment type="caution">
    <text evidence="4">The sequence shown here is derived from an EMBL/GenBank/DDBJ whole genome shotgun (WGS) entry which is preliminary data.</text>
</comment>
<dbReference type="SUPFAM" id="SSF47226">
    <property type="entry name" value="Histidine-containing phosphotransfer domain, HPT domain"/>
    <property type="match status" value="1"/>
</dbReference>
<evidence type="ECO:0000259" key="3">
    <source>
        <dbReference type="PROSITE" id="PS50894"/>
    </source>
</evidence>
<keyword evidence="2" id="KW-0597">Phosphoprotein</keyword>
<evidence type="ECO:0000256" key="1">
    <source>
        <dbReference type="ARBA" id="ARBA00023012"/>
    </source>
</evidence>
<dbReference type="Pfam" id="PF01627">
    <property type="entry name" value="Hpt"/>
    <property type="match status" value="1"/>
</dbReference>
<dbReference type="PROSITE" id="PS50894">
    <property type="entry name" value="HPT"/>
    <property type="match status" value="1"/>
</dbReference>
<evidence type="ECO:0000313" key="4">
    <source>
        <dbReference type="EMBL" id="KAA5606443.1"/>
    </source>
</evidence>
<proteinExistence type="predicted"/>
<keyword evidence="5" id="KW-1185">Reference proteome</keyword>
<dbReference type="AlphaFoldDB" id="A0A5M6IDX3"/>
<accession>A0A5M6IDX3</accession>
<evidence type="ECO:0000256" key="2">
    <source>
        <dbReference type="PROSITE-ProRule" id="PRU00110"/>
    </source>
</evidence>
<keyword evidence="1" id="KW-0902">Two-component regulatory system</keyword>